<dbReference type="GO" id="GO:0005737">
    <property type="term" value="C:cytoplasm"/>
    <property type="evidence" value="ECO:0007669"/>
    <property type="project" value="TreeGrafter"/>
</dbReference>
<sequence>MALLGRLQGGAARHGEVLGARPCVPPGLRVYAIGDIHGRLDLLEALHDSIRADAEAHASERRELVYLGDYVDRGSASKQVIDTLIEQPLDGFEAVHLMGNHEFFLHRFLDDPEIGDVWLMNGGETTLQSYGIEPWDDPPHGRERLDWLSERFNEVLPESHRRFLDDLRLSYELGDYLFVHAGVRPGVPLDQQDPDDLIWIREPFLRSEGGFGKLVVHGHTPDVNPVQRSNRICVDTGACYGGRLTALVLQADGRDFLQA</sequence>
<proteinExistence type="predicted"/>
<organism evidence="2 3">
    <name type="scientific">Tistlia consotensis USBA 355</name>
    <dbReference type="NCBI Taxonomy" id="560819"/>
    <lineage>
        <taxon>Bacteria</taxon>
        <taxon>Pseudomonadati</taxon>
        <taxon>Pseudomonadota</taxon>
        <taxon>Alphaproteobacteria</taxon>
        <taxon>Rhodospirillales</taxon>
        <taxon>Rhodovibrionaceae</taxon>
        <taxon>Tistlia</taxon>
    </lineage>
</organism>
<protein>
    <submittedName>
        <fullName evidence="2">Serine/threonine protein phosphatase 1</fullName>
    </submittedName>
</protein>
<feature type="domain" description="Calcineurin-like phosphoesterase" evidence="1">
    <location>
        <begin position="28"/>
        <end position="223"/>
    </location>
</feature>
<gene>
    <name evidence="2" type="ORF">SAMN05428998_12472</name>
</gene>
<dbReference type="InterPro" id="IPR050126">
    <property type="entry name" value="Ap4A_hydrolase"/>
</dbReference>
<evidence type="ECO:0000313" key="2">
    <source>
        <dbReference type="EMBL" id="SMF63103.1"/>
    </source>
</evidence>
<evidence type="ECO:0000313" key="3">
    <source>
        <dbReference type="Proteomes" id="UP000192917"/>
    </source>
</evidence>
<dbReference type="Proteomes" id="UP000192917">
    <property type="component" value="Unassembled WGS sequence"/>
</dbReference>
<dbReference type="STRING" id="560819.SAMN05428998_12472"/>
<name>A0A1Y6CGN6_9PROT</name>
<dbReference type="InterPro" id="IPR004843">
    <property type="entry name" value="Calcineurin-like_PHP"/>
</dbReference>
<dbReference type="SUPFAM" id="SSF56300">
    <property type="entry name" value="Metallo-dependent phosphatases"/>
    <property type="match status" value="1"/>
</dbReference>
<dbReference type="AlphaFoldDB" id="A0A1Y6CGN6"/>
<evidence type="ECO:0000259" key="1">
    <source>
        <dbReference type="Pfam" id="PF00149"/>
    </source>
</evidence>
<dbReference type="Gene3D" id="3.60.21.10">
    <property type="match status" value="1"/>
</dbReference>
<dbReference type="GO" id="GO:0110154">
    <property type="term" value="P:RNA decapping"/>
    <property type="evidence" value="ECO:0007669"/>
    <property type="project" value="TreeGrafter"/>
</dbReference>
<dbReference type="PANTHER" id="PTHR42850:SF4">
    <property type="entry name" value="ZINC-DEPENDENT ENDOPOLYPHOSPHATASE"/>
    <property type="match status" value="1"/>
</dbReference>
<dbReference type="PANTHER" id="PTHR42850">
    <property type="entry name" value="METALLOPHOSPHOESTERASE"/>
    <property type="match status" value="1"/>
</dbReference>
<dbReference type="InterPro" id="IPR029052">
    <property type="entry name" value="Metallo-depent_PP-like"/>
</dbReference>
<dbReference type="CDD" id="cd00144">
    <property type="entry name" value="MPP_PPP_family"/>
    <property type="match status" value="1"/>
</dbReference>
<dbReference type="GO" id="GO:0008803">
    <property type="term" value="F:bis(5'-nucleosyl)-tetraphosphatase (symmetrical) activity"/>
    <property type="evidence" value="ECO:0007669"/>
    <property type="project" value="TreeGrafter"/>
</dbReference>
<accession>A0A1Y6CGN6</accession>
<dbReference type="Pfam" id="PF00149">
    <property type="entry name" value="Metallophos"/>
    <property type="match status" value="1"/>
</dbReference>
<reference evidence="2 3" key="1">
    <citation type="submission" date="2017-04" db="EMBL/GenBank/DDBJ databases">
        <authorList>
            <person name="Afonso C.L."/>
            <person name="Miller P.J."/>
            <person name="Scott M.A."/>
            <person name="Spackman E."/>
            <person name="Goraichik I."/>
            <person name="Dimitrov K.M."/>
            <person name="Suarez D.L."/>
            <person name="Swayne D.E."/>
        </authorList>
    </citation>
    <scope>NUCLEOTIDE SEQUENCE [LARGE SCALE GENOMIC DNA]</scope>
    <source>
        <strain evidence="2 3">USBA 355</strain>
    </source>
</reference>
<dbReference type="GO" id="GO:0016791">
    <property type="term" value="F:phosphatase activity"/>
    <property type="evidence" value="ECO:0007669"/>
    <property type="project" value="TreeGrafter"/>
</dbReference>
<dbReference type="EMBL" id="FWZX01000024">
    <property type="protein sequence ID" value="SMF63103.1"/>
    <property type="molecule type" value="Genomic_DNA"/>
</dbReference>
<keyword evidence="3" id="KW-1185">Reference proteome</keyword>